<feature type="transmembrane region" description="Helical" evidence="5">
    <location>
        <begin position="12"/>
        <end position="33"/>
    </location>
</feature>
<keyword evidence="8" id="KW-1185">Reference proteome</keyword>
<protein>
    <recommendedName>
        <fullName evidence="6">Peptidase A1 domain-containing protein</fullName>
    </recommendedName>
</protein>
<dbReference type="InterPro" id="IPR033121">
    <property type="entry name" value="PEPTIDASE_A1"/>
</dbReference>
<organism evidence="7 8">
    <name type="scientific">Blepharisma stoltei</name>
    <dbReference type="NCBI Taxonomy" id="1481888"/>
    <lineage>
        <taxon>Eukaryota</taxon>
        <taxon>Sar</taxon>
        <taxon>Alveolata</taxon>
        <taxon>Ciliophora</taxon>
        <taxon>Postciliodesmatophora</taxon>
        <taxon>Heterotrichea</taxon>
        <taxon>Heterotrichida</taxon>
        <taxon>Blepharismidae</taxon>
        <taxon>Blepharisma</taxon>
    </lineage>
</organism>
<accession>A0AAU9J7J6</accession>
<evidence type="ECO:0000313" key="8">
    <source>
        <dbReference type="Proteomes" id="UP001162131"/>
    </source>
</evidence>
<evidence type="ECO:0000259" key="6">
    <source>
        <dbReference type="PROSITE" id="PS51767"/>
    </source>
</evidence>
<dbReference type="PANTHER" id="PTHR47966:SF51">
    <property type="entry name" value="BETA-SITE APP-CLEAVING ENZYME, ISOFORM A-RELATED"/>
    <property type="match status" value="1"/>
</dbReference>
<dbReference type="Proteomes" id="UP001162131">
    <property type="component" value="Unassembled WGS sequence"/>
</dbReference>
<evidence type="ECO:0000256" key="5">
    <source>
        <dbReference type="SAM" id="Phobius"/>
    </source>
</evidence>
<dbReference type="PROSITE" id="PS51767">
    <property type="entry name" value="PEPTIDASE_A1"/>
    <property type="match status" value="1"/>
</dbReference>
<evidence type="ECO:0000256" key="1">
    <source>
        <dbReference type="ARBA" id="ARBA00007447"/>
    </source>
</evidence>
<comment type="similarity">
    <text evidence="1">Belongs to the peptidase A1 family.</text>
</comment>
<keyword evidence="5" id="KW-1133">Transmembrane helix</keyword>
<keyword evidence="4" id="KW-0378">Hydrolase</keyword>
<evidence type="ECO:0000313" key="7">
    <source>
        <dbReference type="EMBL" id="CAG9322927.1"/>
    </source>
</evidence>
<dbReference type="GO" id="GO:0006508">
    <property type="term" value="P:proteolysis"/>
    <property type="evidence" value="ECO:0007669"/>
    <property type="project" value="UniProtKB-KW"/>
</dbReference>
<dbReference type="InterPro" id="IPR001461">
    <property type="entry name" value="Aspartic_peptidase_A1"/>
</dbReference>
<dbReference type="Pfam" id="PF00026">
    <property type="entry name" value="Asp"/>
    <property type="match status" value="1"/>
</dbReference>
<evidence type="ECO:0000256" key="4">
    <source>
        <dbReference type="ARBA" id="ARBA00022801"/>
    </source>
</evidence>
<dbReference type="GO" id="GO:0004190">
    <property type="term" value="F:aspartic-type endopeptidase activity"/>
    <property type="evidence" value="ECO:0007669"/>
    <property type="project" value="UniProtKB-KW"/>
</dbReference>
<keyword evidence="3" id="KW-0064">Aspartyl protease</keyword>
<evidence type="ECO:0000256" key="3">
    <source>
        <dbReference type="ARBA" id="ARBA00022750"/>
    </source>
</evidence>
<comment type="caution">
    <text evidence="7">The sequence shown here is derived from an EMBL/GenBank/DDBJ whole genome shotgun (WGS) entry which is preliminary data.</text>
</comment>
<dbReference type="PANTHER" id="PTHR47966">
    <property type="entry name" value="BETA-SITE APP-CLEAVING ENZYME, ISOFORM A-RELATED"/>
    <property type="match status" value="1"/>
</dbReference>
<keyword evidence="5" id="KW-0812">Transmembrane</keyword>
<sequence length="147" mass="16812">MLLNFIQKIYNKMHGILFSFELWFILNYGTFIINFSTMSFLYLCISLAFASISMDLHSKFSSKDEMMQDRMLRKSKGSSSKITNYEDLQYYGVISIGTPPQKFTVQIDTGSVILWVVEKGCTKCHQCNNTFNSAASSHLLLLTNCIL</sequence>
<evidence type="ECO:0000256" key="2">
    <source>
        <dbReference type="ARBA" id="ARBA00022670"/>
    </source>
</evidence>
<reference evidence="7" key="1">
    <citation type="submission" date="2021-09" db="EMBL/GenBank/DDBJ databases">
        <authorList>
            <consortium name="AG Swart"/>
            <person name="Singh M."/>
            <person name="Singh A."/>
            <person name="Seah K."/>
            <person name="Emmerich C."/>
        </authorList>
    </citation>
    <scope>NUCLEOTIDE SEQUENCE</scope>
    <source>
        <strain evidence="7">ATCC30299</strain>
    </source>
</reference>
<name>A0AAU9J7J6_9CILI</name>
<dbReference type="SUPFAM" id="SSF50630">
    <property type="entry name" value="Acid proteases"/>
    <property type="match status" value="1"/>
</dbReference>
<dbReference type="AlphaFoldDB" id="A0AAU9J7J6"/>
<dbReference type="Gene3D" id="2.40.70.10">
    <property type="entry name" value="Acid Proteases"/>
    <property type="match status" value="1"/>
</dbReference>
<feature type="transmembrane region" description="Helical" evidence="5">
    <location>
        <begin position="39"/>
        <end position="57"/>
    </location>
</feature>
<keyword evidence="2" id="KW-0645">Protease</keyword>
<keyword evidence="5" id="KW-0472">Membrane</keyword>
<dbReference type="InterPro" id="IPR021109">
    <property type="entry name" value="Peptidase_aspartic_dom_sf"/>
</dbReference>
<feature type="domain" description="Peptidase A1" evidence="6">
    <location>
        <begin position="90"/>
        <end position="147"/>
    </location>
</feature>
<proteinExistence type="inferred from homology"/>
<gene>
    <name evidence="7" type="ORF">BSTOLATCC_MIC32833</name>
</gene>
<dbReference type="EMBL" id="CAJZBQ010000033">
    <property type="protein sequence ID" value="CAG9322927.1"/>
    <property type="molecule type" value="Genomic_DNA"/>
</dbReference>